<keyword evidence="3" id="KW-1185">Reference proteome</keyword>
<dbReference type="GO" id="GO:0006355">
    <property type="term" value="P:regulation of DNA-templated transcription"/>
    <property type="evidence" value="ECO:0007669"/>
    <property type="project" value="InterPro"/>
</dbReference>
<dbReference type="Gene3D" id="1.10.1220.10">
    <property type="entry name" value="Met repressor-like"/>
    <property type="match status" value="1"/>
</dbReference>
<dbReference type="InterPro" id="IPR053853">
    <property type="entry name" value="FitA-like_RHH"/>
</dbReference>
<feature type="domain" description="Antitoxin FitA-like ribbon-helix-helix" evidence="1">
    <location>
        <begin position="2"/>
        <end position="40"/>
    </location>
</feature>
<comment type="caution">
    <text evidence="2">The sequence shown here is derived from an EMBL/GenBank/DDBJ whole genome shotgun (WGS) entry which is preliminary data.</text>
</comment>
<reference evidence="2 3" key="1">
    <citation type="journal article" date="2014" name="Nature">
        <title>An environmental bacterial taxon with a large and distinct metabolic repertoire.</title>
        <authorList>
            <person name="Wilson M.C."/>
            <person name="Mori T."/>
            <person name="Ruckert C."/>
            <person name="Uria A.R."/>
            <person name="Helf M.J."/>
            <person name="Takada K."/>
            <person name="Gernert C."/>
            <person name="Steffens U.A."/>
            <person name="Heycke N."/>
            <person name="Schmitt S."/>
            <person name="Rinke C."/>
            <person name="Helfrich E.J."/>
            <person name="Brachmann A.O."/>
            <person name="Gurgui C."/>
            <person name="Wakimoto T."/>
            <person name="Kracht M."/>
            <person name="Crusemann M."/>
            <person name="Hentschel U."/>
            <person name="Abe I."/>
            <person name="Matsunaga S."/>
            <person name="Kalinowski J."/>
            <person name="Takeyama H."/>
            <person name="Piel J."/>
        </authorList>
    </citation>
    <scope>NUCLEOTIDE SEQUENCE [LARGE SCALE GENOMIC DNA]</scope>
    <source>
        <strain evidence="3">TSY2</strain>
    </source>
</reference>
<dbReference type="InterPro" id="IPR010985">
    <property type="entry name" value="Ribbon_hlx_hlx"/>
</dbReference>
<name>W4LSG6_9BACT</name>
<evidence type="ECO:0000313" key="3">
    <source>
        <dbReference type="Proteomes" id="UP000019140"/>
    </source>
</evidence>
<organism evidence="2 3">
    <name type="scientific">Candidatus Entotheonella gemina</name>
    <dbReference type="NCBI Taxonomy" id="1429439"/>
    <lineage>
        <taxon>Bacteria</taxon>
        <taxon>Pseudomonadati</taxon>
        <taxon>Nitrospinota/Tectimicrobiota group</taxon>
        <taxon>Candidatus Tectimicrobiota</taxon>
        <taxon>Candidatus Entotheonellia</taxon>
        <taxon>Candidatus Entotheonellales</taxon>
        <taxon>Candidatus Entotheonellaceae</taxon>
        <taxon>Candidatus Entotheonella</taxon>
    </lineage>
</organism>
<dbReference type="AlphaFoldDB" id="W4LSG6"/>
<accession>W4LSG6</accession>
<proteinExistence type="predicted"/>
<evidence type="ECO:0000259" key="1">
    <source>
        <dbReference type="Pfam" id="PF22513"/>
    </source>
</evidence>
<protein>
    <recommendedName>
        <fullName evidence="1">Antitoxin FitA-like ribbon-helix-helix domain-containing protein</fullName>
    </recommendedName>
</protein>
<dbReference type="SUPFAM" id="SSF47598">
    <property type="entry name" value="Ribbon-helix-helix"/>
    <property type="match status" value="1"/>
</dbReference>
<sequence>MAELTVRDIEPEIVEKLQKRAERHGRSVEEEHRAILRDALVENRGETPTMTFEAYLRTMPDVGTDADFSRIEGLIRDFD</sequence>
<dbReference type="Proteomes" id="UP000019140">
    <property type="component" value="Unassembled WGS sequence"/>
</dbReference>
<dbReference type="InterPro" id="IPR013321">
    <property type="entry name" value="Arc_rbn_hlx_hlx"/>
</dbReference>
<evidence type="ECO:0000313" key="2">
    <source>
        <dbReference type="EMBL" id="ETX00701.1"/>
    </source>
</evidence>
<dbReference type="Pfam" id="PF22513">
    <property type="entry name" value="FitA-like_RHH"/>
    <property type="match status" value="1"/>
</dbReference>
<dbReference type="EMBL" id="AZHX01001702">
    <property type="protein sequence ID" value="ETX00701.1"/>
    <property type="molecule type" value="Genomic_DNA"/>
</dbReference>
<gene>
    <name evidence="2" type="ORF">ETSY2_38605</name>
</gene>
<dbReference type="HOGENOM" id="CLU_168829_1_0_7"/>